<dbReference type="AlphaFoldDB" id="A0A7W8IJ24"/>
<dbReference type="PANTHER" id="PTHR34406:SF1">
    <property type="entry name" value="PROTEIN YCEI"/>
    <property type="match status" value="1"/>
</dbReference>
<dbReference type="InterPro" id="IPR007372">
    <property type="entry name" value="Lipid/polyisoprenoid-bd_YceI"/>
</dbReference>
<dbReference type="SMART" id="SM00867">
    <property type="entry name" value="YceI"/>
    <property type="match status" value="1"/>
</dbReference>
<dbReference type="EMBL" id="JACHDY010000002">
    <property type="protein sequence ID" value="MBB5317078.1"/>
    <property type="molecule type" value="Genomic_DNA"/>
</dbReference>
<comment type="caution">
    <text evidence="2">The sequence shown here is derived from an EMBL/GenBank/DDBJ whole genome shotgun (WGS) entry which is preliminary data.</text>
</comment>
<accession>A0A7W8IJ24</accession>
<evidence type="ECO:0000313" key="3">
    <source>
        <dbReference type="Proteomes" id="UP000568106"/>
    </source>
</evidence>
<dbReference type="Proteomes" id="UP000568106">
    <property type="component" value="Unassembled WGS sequence"/>
</dbReference>
<dbReference type="Pfam" id="PF04264">
    <property type="entry name" value="YceI"/>
    <property type="match status" value="1"/>
</dbReference>
<organism evidence="2 3">
    <name type="scientific">Tunturiibacter empetritectus</name>
    <dbReference type="NCBI Taxonomy" id="3069691"/>
    <lineage>
        <taxon>Bacteria</taxon>
        <taxon>Pseudomonadati</taxon>
        <taxon>Acidobacteriota</taxon>
        <taxon>Terriglobia</taxon>
        <taxon>Terriglobales</taxon>
        <taxon>Acidobacteriaceae</taxon>
        <taxon>Tunturiibacter</taxon>
    </lineage>
</organism>
<reference evidence="2" key="1">
    <citation type="submission" date="2020-08" db="EMBL/GenBank/DDBJ databases">
        <title>Genomic Encyclopedia of Type Strains, Phase IV (KMG-V): Genome sequencing to study the core and pangenomes of soil and plant-associated prokaryotes.</title>
        <authorList>
            <person name="Whitman W."/>
        </authorList>
    </citation>
    <scope>NUCLEOTIDE SEQUENCE [LARGE SCALE GENOMIC DNA]</scope>
    <source>
        <strain evidence="2">M8UP27</strain>
    </source>
</reference>
<dbReference type="PANTHER" id="PTHR34406">
    <property type="entry name" value="PROTEIN YCEI"/>
    <property type="match status" value="1"/>
</dbReference>
<name>A0A7W8IJ24_9BACT</name>
<proteinExistence type="predicted"/>
<dbReference type="Gene3D" id="2.40.128.110">
    <property type="entry name" value="Lipid/polyisoprenoid-binding, YceI-like"/>
    <property type="match status" value="1"/>
</dbReference>
<feature type="domain" description="Lipid/polyisoprenoid-binding YceI-like" evidence="1">
    <location>
        <begin position="9"/>
        <end position="170"/>
    </location>
</feature>
<evidence type="ECO:0000259" key="1">
    <source>
        <dbReference type="SMART" id="SM00867"/>
    </source>
</evidence>
<evidence type="ECO:0000313" key="2">
    <source>
        <dbReference type="EMBL" id="MBB5317078.1"/>
    </source>
</evidence>
<sequence length="173" mass="18533">MPAYAQHQSFNITPESSEVSFTLAGSAHETHGTFHVQNGSIGFDRSSPKMSGSVVVAAGSGKTGNDSRDKKMTTEVFEASRFSEVTFSPQSYQGTVAPSGDSTVQVMGTFTLHGTPHELTVPMQIHIEGTHCTAKTHFSVPYVKWGLKDPSVFILKVAKEADVDLTLVGNLSN</sequence>
<protein>
    <submittedName>
        <fullName evidence="2">Polyisoprenoid-binding protein YceI</fullName>
    </submittedName>
</protein>
<keyword evidence="3" id="KW-1185">Reference proteome</keyword>
<dbReference type="SUPFAM" id="SSF101874">
    <property type="entry name" value="YceI-like"/>
    <property type="match status" value="1"/>
</dbReference>
<dbReference type="InterPro" id="IPR036761">
    <property type="entry name" value="TTHA0802/YceI-like_sf"/>
</dbReference>
<gene>
    <name evidence="2" type="ORF">HDF09_001747</name>
</gene>